<accession>A0A6J5X576</accession>
<proteinExistence type="predicted"/>
<evidence type="ECO:0000256" key="1">
    <source>
        <dbReference type="SAM" id="Phobius"/>
    </source>
</evidence>
<feature type="transmembrane region" description="Helical" evidence="1">
    <location>
        <begin position="20"/>
        <end position="44"/>
    </location>
</feature>
<dbReference type="AlphaFoldDB" id="A0A6J5X576"/>
<reference evidence="3" key="1">
    <citation type="journal article" date="2020" name="Genome Biol.">
        <title>Gamete binning: chromosome-level and haplotype-resolved genome assembly enabled by high-throughput single-cell sequencing of gamete genomes.</title>
        <authorList>
            <person name="Campoy J.A."/>
            <person name="Sun H."/>
            <person name="Goel M."/>
            <person name="Jiao W.-B."/>
            <person name="Folz-Donahue K."/>
            <person name="Wang N."/>
            <person name="Rubio M."/>
            <person name="Liu C."/>
            <person name="Kukat C."/>
            <person name="Ruiz D."/>
            <person name="Huettel B."/>
            <person name="Schneeberger K."/>
        </authorList>
    </citation>
    <scope>NUCLEOTIDE SEQUENCE [LARGE SCALE GENOMIC DNA]</scope>
    <source>
        <strain evidence="3">cv. Rojo Pasion</strain>
    </source>
</reference>
<feature type="transmembrane region" description="Helical" evidence="1">
    <location>
        <begin position="81"/>
        <end position="104"/>
    </location>
</feature>
<keyword evidence="1" id="KW-1133">Transmembrane helix</keyword>
<name>A0A6J5X576_PRUAR</name>
<gene>
    <name evidence="2" type="ORF">ORAREDHAP_LOCUS30062</name>
</gene>
<keyword evidence="1" id="KW-0812">Transmembrane</keyword>
<evidence type="ECO:0000313" key="3">
    <source>
        <dbReference type="Proteomes" id="UP000507245"/>
    </source>
</evidence>
<evidence type="ECO:0000313" key="2">
    <source>
        <dbReference type="EMBL" id="CAB4309166.1"/>
    </source>
</evidence>
<sequence>MPRPMVVTFHPDNLRSSYPAGPLCPHAFALYGAVCFILFSYCLSLRSPPQPPARPHGRSPPLCVLSSYLLGPIPPLRSLRFGLYASLDLLSFVLYALPICIWFVRASPAPFAWSVASRFTIVHFGHGFRRGLPLPLCPSPRPPRCPLPPPAGLDGRSPWLEVVHFTVFFKQMK</sequence>
<organism evidence="2 3">
    <name type="scientific">Prunus armeniaca</name>
    <name type="common">Apricot</name>
    <name type="synonym">Armeniaca vulgaris</name>
    <dbReference type="NCBI Taxonomy" id="36596"/>
    <lineage>
        <taxon>Eukaryota</taxon>
        <taxon>Viridiplantae</taxon>
        <taxon>Streptophyta</taxon>
        <taxon>Embryophyta</taxon>
        <taxon>Tracheophyta</taxon>
        <taxon>Spermatophyta</taxon>
        <taxon>Magnoliopsida</taxon>
        <taxon>eudicotyledons</taxon>
        <taxon>Gunneridae</taxon>
        <taxon>Pentapetalae</taxon>
        <taxon>rosids</taxon>
        <taxon>fabids</taxon>
        <taxon>Rosales</taxon>
        <taxon>Rosaceae</taxon>
        <taxon>Amygdaloideae</taxon>
        <taxon>Amygdaleae</taxon>
        <taxon>Prunus</taxon>
    </lineage>
</organism>
<keyword evidence="3" id="KW-1185">Reference proteome</keyword>
<keyword evidence="1" id="KW-0472">Membrane</keyword>
<dbReference type="EMBL" id="CAEKKB010000004">
    <property type="protein sequence ID" value="CAB4309166.1"/>
    <property type="molecule type" value="Genomic_DNA"/>
</dbReference>
<dbReference type="Proteomes" id="UP000507245">
    <property type="component" value="Unassembled WGS sequence"/>
</dbReference>
<protein>
    <submittedName>
        <fullName evidence="2">Uncharacterized protein</fullName>
    </submittedName>
</protein>